<protein>
    <recommendedName>
        <fullName evidence="3">Chromosome condensation regulator RCC1</fullName>
    </recommendedName>
</protein>
<name>A0A1L4CZA9_9BACT</name>
<evidence type="ECO:0000313" key="1">
    <source>
        <dbReference type="EMBL" id="APJ03286.1"/>
    </source>
</evidence>
<dbReference type="GO" id="GO:0005085">
    <property type="term" value="F:guanyl-nucleotide exchange factor activity"/>
    <property type="evidence" value="ECO:0007669"/>
    <property type="project" value="TreeGrafter"/>
</dbReference>
<sequence length="456" mass="47815">MKKSNFIWLLFLTPIYYFHSCTPSRNLPDPPMKLEQTLSSDVPLKNLAISSLTTGKVNQYTTHGAKNGLISLGDANGCVVMVRGELKCWGENSNSQLGLNSMLGSKVPTPTMATAVNPKNGEDMIISVVMGRTSTCAKYAKGGYKCWGNQASGVLGNGQTVGNAVAPKQVTNATGLVLKSVQLNDGYSCVLDEGGKVTCWGKNDKGQLGNGNNVNSYAGTEVSLGGVAATQLVSHNYNSCALLLGSEVKCWGEDFSSIPPYTPVSVTTRSPVVLLGGGTSADLVLICAVLQDTTVQCFGKSPNTFGEFGNGNFNLPSSSTIGETVITADGNPLTDVTMIGSGGARSTSKPLPNGINQLSFACAVVSNSSVYCWGGNDSGNLGNNSFEDSNFAVKVTQMWQNSDILDLAVSDARACVLLKNDDVWCWGGKSSNGELGNGDLSGQSSIPVKILNRNDH</sequence>
<dbReference type="InterPro" id="IPR000408">
    <property type="entry name" value="Reg_chr_condens"/>
</dbReference>
<proteinExistence type="predicted"/>
<dbReference type="GO" id="GO:0005737">
    <property type="term" value="C:cytoplasm"/>
    <property type="evidence" value="ECO:0007669"/>
    <property type="project" value="TreeGrafter"/>
</dbReference>
<organism evidence="1 2">
    <name type="scientific">Silvanigrella aquatica</name>
    <dbReference type="NCBI Taxonomy" id="1915309"/>
    <lineage>
        <taxon>Bacteria</taxon>
        <taxon>Pseudomonadati</taxon>
        <taxon>Bdellovibrionota</taxon>
        <taxon>Oligoflexia</taxon>
        <taxon>Silvanigrellales</taxon>
        <taxon>Silvanigrellaceae</taxon>
        <taxon>Silvanigrella</taxon>
    </lineage>
</organism>
<dbReference type="OrthoDB" id="5652970at2"/>
<dbReference type="PANTHER" id="PTHR45982">
    <property type="entry name" value="REGULATOR OF CHROMOSOME CONDENSATION"/>
    <property type="match status" value="1"/>
</dbReference>
<evidence type="ECO:0008006" key="3">
    <source>
        <dbReference type="Google" id="ProtNLM"/>
    </source>
</evidence>
<dbReference type="Proteomes" id="UP000184731">
    <property type="component" value="Chromosome"/>
</dbReference>
<dbReference type="STRING" id="1915309.AXG55_04965"/>
<dbReference type="PANTHER" id="PTHR45982:SF1">
    <property type="entry name" value="REGULATOR OF CHROMOSOME CONDENSATION"/>
    <property type="match status" value="1"/>
</dbReference>
<dbReference type="InterPro" id="IPR051553">
    <property type="entry name" value="Ran_GTPase-activating"/>
</dbReference>
<dbReference type="KEGG" id="saqi:AXG55_04965"/>
<dbReference type="PROSITE" id="PS50012">
    <property type="entry name" value="RCC1_3"/>
    <property type="match status" value="1"/>
</dbReference>
<dbReference type="Gene3D" id="2.130.10.30">
    <property type="entry name" value="Regulator of chromosome condensation 1/beta-lactamase-inhibitor protein II"/>
    <property type="match status" value="2"/>
</dbReference>
<gene>
    <name evidence="1" type="ORF">AXG55_04965</name>
</gene>
<evidence type="ECO:0000313" key="2">
    <source>
        <dbReference type="Proteomes" id="UP000184731"/>
    </source>
</evidence>
<accession>A0A1L4CZA9</accession>
<dbReference type="RefSeq" id="WP_148697017.1">
    <property type="nucleotide sequence ID" value="NZ_CP017834.1"/>
</dbReference>
<keyword evidence="2" id="KW-1185">Reference proteome</keyword>
<reference evidence="1 2" key="1">
    <citation type="submission" date="2016-10" db="EMBL/GenBank/DDBJ databases">
        <title>Silvanigrella aquatica sp. nov., isolated from a freshwater lake located in the Black Forest, Germany, description of Silvanigrellaceae fam. nov., Silvanigrellales ord. nov., reclassification of the order Bdellovibrionales in the class Oligoflexia, reclassification of the families Bacteriovoracaceae and Halobacteriovoraceae in the new order Bacteriovoracales ord. nov., and reclassification of the family Pseudobacteriovoracaceae in the order Oligoflexiales.</title>
        <authorList>
            <person name="Hahn M.W."/>
            <person name="Schmidt J."/>
            <person name="Koll U."/>
            <person name="Rohde M."/>
            <person name="Verbag S."/>
            <person name="Pitt A."/>
            <person name="Nakai R."/>
            <person name="Naganuma T."/>
            <person name="Lang E."/>
        </authorList>
    </citation>
    <scope>NUCLEOTIDE SEQUENCE [LARGE SCALE GENOMIC DNA]</scope>
    <source>
        <strain evidence="1 2">MWH-Nonnen-W8red</strain>
    </source>
</reference>
<dbReference type="EMBL" id="CP017834">
    <property type="protein sequence ID" value="APJ03286.1"/>
    <property type="molecule type" value="Genomic_DNA"/>
</dbReference>
<dbReference type="Pfam" id="PF13540">
    <property type="entry name" value="RCC1_2"/>
    <property type="match status" value="1"/>
</dbReference>
<dbReference type="AlphaFoldDB" id="A0A1L4CZA9"/>
<dbReference type="SUPFAM" id="SSF50985">
    <property type="entry name" value="RCC1/BLIP-II"/>
    <property type="match status" value="2"/>
</dbReference>
<dbReference type="InterPro" id="IPR009091">
    <property type="entry name" value="RCC1/BLIP-II"/>
</dbReference>